<organism evidence="3 4">
    <name type="scientific">Eumeta variegata</name>
    <name type="common">Bagworm moth</name>
    <name type="synonym">Eumeta japonica</name>
    <dbReference type="NCBI Taxonomy" id="151549"/>
    <lineage>
        <taxon>Eukaryota</taxon>
        <taxon>Metazoa</taxon>
        <taxon>Ecdysozoa</taxon>
        <taxon>Arthropoda</taxon>
        <taxon>Hexapoda</taxon>
        <taxon>Insecta</taxon>
        <taxon>Pterygota</taxon>
        <taxon>Neoptera</taxon>
        <taxon>Endopterygota</taxon>
        <taxon>Lepidoptera</taxon>
        <taxon>Glossata</taxon>
        <taxon>Ditrysia</taxon>
        <taxon>Tineoidea</taxon>
        <taxon>Psychidae</taxon>
        <taxon>Oiketicinae</taxon>
        <taxon>Eumeta</taxon>
    </lineage>
</organism>
<reference evidence="3 4" key="1">
    <citation type="journal article" date="2019" name="Commun. Biol.">
        <title>The bagworm genome reveals a unique fibroin gene that provides high tensile strength.</title>
        <authorList>
            <person name="Kono N."/>
            <person name="Nakamura H."/>
            <person name="Ohtoshi R."/>
            <person name="Tomita M."/>
            <person name="Numata K."/>
            <person name="Arakawa K."/>
        </authorList>
    </citation>
    <scope>NUCLEOTIDE SEQUENCE [LARGE SCALE GENOMIC DNA]</scope>
</reference>
<protein>
    <submittedName>
        <fullName evidence="3">Uncharacterized protein</fullName>
    </submittedName>
</protein>
<dbReference type="Proteomes" id="UP000299102">
    <property type="component" value="Unassembled WGS sequence"/>
</dbReference>
<dbReference type="AlphaFoldDB" id="A0A4C2A1E4"/>
<keyword evidence="4" id="KW-1185">Reference proteome</keyword>
<evidence type="ECO:0000256" key="1">
    <source>
        <dbReference type="SAM" id="MobiDB-lite"/>
    </source>
</evidence>
<keyword evidence="2" id="KW-0472">Membrane</keyword>
<comment type="caution">
    <text evidence="3">The sequence shown here is derived from an EMBL/GenBank/DDBJ whole genome shotgun (WGS) entry which is preliminary data.</text>
</comment>
<keyword evidence="2" id="KW-0812">Transmembrane</keyword>
<evidence type="ECO:0000313" key="4">
    <source>
        <dbReference type="Proteomes" id="UP000299102"/>
    </source>
</evidence>
<evidence type="ECO:0000313" key="3">
    <source>
        <dbReference type="EMBL" id="GBP92795.1"/>
    </source>
</evidence>
<sequence length="159" mass="17639">MNPLSQISRQSRVGVRPNRCGDYLSGDLVGETSRMPSATPPCLISAQCTITTQCDVRPKSPGRRRRCPGSKATKQNRATRANVRMPDWPWLVAAALLGAAAALLLPLVLLLYVLKPFTKPPQHVDDSRDTPLTLPTLEELEESLLIDGERVEKKEIWKK</sequence>
<gene>
    <name evidence="3" type="ORF">EVAR_67507_1</name>
</gene>
<dbReference type="EMBL" id="BGZK01002310">
    <property type="protein sequence ID" value="GBP92795.1"/>
    <property type="molecule type" value="Genomic_DNA"/>
</dbReference>
<feature type="region of interest" description="Disordered" evidence="1">
    <location>
        <begin position="57"/>
        <end position="79"/>
    </location>
</feature>
<proteinExistence type="predicted"/>
<evidence type="ECO:0000256" key="2">
    <source>
        <dbReference type="SAM" id="Phobius"/>
    </source>
</evidence>
<feature type="transmembrane region" description="Helical" evidence="2">
    <location>
        <begin position="90"/>
        <end position="114"/>
    </location>
</feature>
<keyword evidence="2" id="KW-1133">Transmembrane helix</keyword>
<accession>A0A4C2A1E4</accession>
<name>A0A4C2A1E4_EUMVA</name>